<comment type="caution">
    <text evidence="12">The sequence shown here is derived from an EMBL/GenBank/DDBJ whole genome shotgun (WGS) entry which is preliminary data.</text>
</comment>
<keyword evidence="6 10" id="KW-0472">Membrane</keyword>
<keyword evidence="5" id="KW-0297">G-protein coupled receptor</keyword>
<evidence type="ECO:0000256" key="9">
    <source>
        <dbReference type="ARBA" id="ARBA00023224"/>
    </source>
</evidence>
<dbReference type="CDD" id="cd00637">
    <property type="entry name" value="7tm_classA_rhodopsin-like"/>
    <property type="match status" value="1"/>
</dbReference>
<sequence length="426" mass="48010">MTYVKPLFIKIFLIAITVIEALVGVVCNASILLVIGRFKSLRTVCNLLLANLAVVDMLNAAINMPIHLLYTLLEPRLFRGPGFAFLITFLQRVFVFLNLASMLVLLANMYFGIAFNLRYYAWKSNRKAGLCCVLVWLTCTLLAQLSCLPIHSIDLGDSPVGRYRAEIFKQGKHQFIAIALFVLFGGIMFVVLIACSIRRNRKKIVKVMHLTDLQAKARMRSDLNSTKTIAMTMAAFFLCYLPVLLYAFVAQLDGSKANFWFSYASWLVHCFSTIVNPLIYYTRANKFRFALKQFLKDPCGTGDSVQNAFLKNPQRGVQLNLAKIAIRSYHNYGRNKTAAFMASGANKSAEEEKEEKVIIFPLSSSKAASQGDASFNFERTQTFQDSSCKDVNTGITTEELSYKLEDCQSVTETNERQRGILAKRRN</sequence>
<keyword evidence="7" id="KW-0675">Receptor</keyword>
<comment type="subcellular location">
    <subcellularLocation>
        <location evidence="1">Cell membrane</location>
        <topology evidence="1">Multi-pass membrane protein</topology>
    </subcellularLocation>
</comment>
<dbReference type="PRINTS" id="PR00237">
    <property type="entry name" value="GPCRRHODOPSN"/>
</dbReference>
<dbReference type="Gene3D" id="1.20.1070.10">
    <property type="entry name" value="Rhodopsin 7-helix transmembrane proteins"/>
    <property type="match status" value="1"/>
</dbReference>
<dbReference type="EMBL" id="JARQWQ010000028">
    <property type="protein sequence ID" value="KAK2562571.1"/>
    <property type="molecule type" value="Genomic_DNA"/>
</dbReference>
<gene>
    <name evidence="12" type="ORF">P5673_014253</name>
</gene>
<dbReference type="SUPFAM" id="SSF81321">
    <property type="entry name" value="Family A G protein-coupled receptor-like"/>
    <property type="match status" value="1"/>
</dbReference>
<evidence type="ECO:0000313" key="13">
    <source>
        <dbReference type="Proteomes" id="UP001249851"/>
    </source>
</evidence>
<feature type="non-terminal residue" evidence="12">
    <location>
        <position position="1"/>
    </location>
</feature>
<feature type="transmembrane region" description="Helical" evidence="10">
    <location>
        <begin position="173"/>
        <end position="197"/>
    </location>
</feature>
<feature type="transmembrane region" description="Helical" evidence="10">
    <location>
        <begin position="228"/>
        <end position="248"/>
    </location>
</feature>
<dbReference type="Proteomes" id="UP001249851">
    <property type="component" value="Unassembled WGS sequence"/>
</dbReference>
<evidence type="ECO:0000256" key="10">
    <source>
        <dbReference type="SAM" id="Phobius"/>
    </source>
</evidence>
<name>A0AAD9QJP0_ACRCE</name>
<dbReference type="PROSITE" id="PS50262">
    <property type="entry name" value="G_PROTEIN_RECEP_F1_2"/>
    <property type="match status" value="1"/>
</dbReference>
<feature type="transmembrane region" description="Helical" evidence="10">
    <location>
        <begin position="12"/>
        <end position="35"/>
    </location>
</feature>
<evidence type="ECO:0000256" key="6">
    <source>
        <dbReference type="ARBA" id="ARBA00023136"/>
    </source>
</evidence>
<keyword evidence="9" id="KW-0807">Transducer</keyword>
<dbReference type="PANTHER" id="PTHR24246">
    <property type="entry name" value="OLFACTORY RECEPTOR AND ADENOSINE RECEPTOR"/>
    <property type="match status" value="1"/>
</dbReference>
<evidence type="ECO:0000256" key="7">
    <source>
        <dbReference type="ARBA" id="ARBA00023170"/>
    </source>
</evidence>
<evidence type="ECO:0000256" key="1">
    <source>
        <dbReference type="ARBA" id="ARBA00004651"/>
    </source>
</evidence>
<keyword evidence="8" id="KW-0325">Glycoprotein</keyword>
<feature type="domain" description="G-protein coupled receptors family 1 profile" evidence="11">
    <location>
        <begin position="27"/>
        <end position="280"/>
    </location>
</feature>
<dbReference type="Pfam" id="PF00001">
    <property type="entry name" value="7tm_1"/>
    <property type="match status" value="1"/>
</dbReference>
<keyword evidence="13" id="KW-1185">Reference proteome</keyword>
<proteinExistence type="predicted"/>
<keyword evidence="4 10" id="KW-1133">Transmembrane helix</keyword>
<dbReference type="AlphaFoldDB" id="A0AAD9QJP0"/>
<reference evidence="12" key="2">
    <citation type="journal article" date="2023" name="Science">
        <title>Genomic signatures of disease resistance in endangered staghorn corals.</title>
        <authorList>
            <person name="Vollmer S.V."/>
            <person name="Selwyn J.D."/>
            <person name="Despard B.A."/>
            <person name="Roesel C.L."/>
        </authorList>
    </citation>
    <scope>NUCLEOTIDE SEQUENCE</scope>
    <source>
        <strain evidence="12">K2</strain>
    </source>
</reference>
<evidence type="ECO:0000313" key="12">
    <source>
        <dbReference type="EMBL" id="KAK2562571.1"/>
    </source>
</evidence>
<organism evidence="12 13">
    <name type="scientific">Acropora cervicornis</name>
    <name type="common">Staghorn coral</name>
    <dbReference type="NCBI Taxonomy" id="6130"/>
    <lineage>
        <taxon>Eukaryota</taxon>
        <taxon>Metazoa</taxon>
        <taxon>Cnidaria</taxon>
        <taxon>Anthozoa</taxon>
        <taxon>Hexacorallia</taxon>
        <taxon>Scleractinia</taxon>
        <taxon>Astrocoeniina</taxon>
        <taxon>Acroporidae</taxon>
        <taxon>Acropora</taxon>
    </lineage>
</organism>
<protein>
    <submittedName>
        <fullName evidence="12">Rhodopsin</fullName>
    </submittedName>
</protein>
<dbReference type="InterPro" id="IPR017452">
    <property type="entry name" value="GPCR_Rhodpsn_7TM"/>
</dbReference>
<evidence type="ECO:0000256" key="4">
    <source>
        <dbReference type="ARBA" id="ARBA00022989"/>
    </source>
</evidence>
<feature type="transmembrane region" description="Helical" evidence="10">
    <location>
        <begin position="129"/>
        <end position="153"/>
    </location>
</feature>
<evidence type="ECO:0000256" key="2">
    <source>
        <dbReference type="ARBA" id="ARBA00022475"/>
    </source>
</evidence>
<evidence type="ECO:0000259" key="11">
    <source>
        <dbReference type="PROSITE" id="PS50262"/>
    </source>
</evidence>
<accession>A0AAD9QJP0</accession>
<dbReference type="PANTHER" id="PTHR24246:SF27">
    <property type="entry name" value="ADENOSINE RECEPTOR, ISOFORM A"/>
    <property type="match status" value="1"/>
</dbReference>
<evidence type="ECO:0000256" key="8">
    <source>
        <dbReference type="ARBA" id="ARBA00023180"/>
    </source>
</evidence>
<evidence type="ECO:0000256" key="5">
    <source>
        <dbReference type="ARBA" id="ARBA00023040"/>
    </source>
</evidence>
<keyword evidence="2" id="KW-1003">Cell membrane</keyword>
<dbReference type="GO" id="GO:0005886">
    <property type="term" value="C:plasma membrane"/>
    <property type="evidence" value="ECO:0007669"/>
    <property type="project" value="UniProtKB-SubCell"/>
</dbReference>
<feature type="transmembrane region" description="Helical" evidence="10">
    <location>
        <begin position="93"/>
        <end position="117"/>
    </location>
</feature>
<feature type="transmembrane region" description="Helical" evidence="10">
    <location>
        <begin position="260"/>
        <end position="282"/>
    </location>
</feature>
<dbReference type="SMART" id="SM01381">
    <property type="entry name" value="7TM_GPCR_Srsx"/>
    <property type="match status" value="1"/>
</dbReference>
<keyword evidence="3 10" id="KW-0812">Transmembrane</keyword>
<feature type="transmembrane region" description="Helical" evidence="10">
    <location>
        <begin position="47"/>
        <end position="73"/>
    </location>
</feature>
<dbReference type="InterPro" id="IPR000276">
    <property type="entry name" value="GPCR_Rhodpsn"/>
</dbReference>
<evidence type="ECO:0000256" key="3">
    <source>
        <dbReference type="ARBA" id="ARBA00022692"/>
    </source>
</evidence>
<reference evidence="12" key="1">
    <citation type="journal article" date="2023" name="G3 (Bethesda)">
        <title>Whole genome assembly and annotation of the endangered Caribbean coral Acropora cervicornis.</title>
        <authorList>
            <person name="Selwyn J.D."/>
            <person name="Vollmer S.V."/>
        </authorList>
    </citation>
    <scope>NUCLEOTIDE SEQUENCE</scope>
    <source>
        <strain evidence="12">K2</strain>
    </source>
</reference>
<dbReference type="GO" id="GO:0004930">
    <property type="term" value="F:G protein-coupled receptor activity"/>
    <property type="evidence" value="ECO:0007669"/>
    <property type="project" value="UniProtKB-KW"/>
</dbReference>